<feature type="region of interest" description="Disordered" evidence="1">
    <location>
        <begin position="27"/>
        <end position="48"/>
    </location>
</feature>
<sequence>MPLAFEFLIKRIAKIIRVAGQKRSGVFEQRRRCSRRDKRAQSTHLRRE</sequence>
<evidence type="ECO:0000313" key="3">
    <source>
        <dbReference type="Proteomes" id="UP000008148"/>
    </source>
</evidence>
<protein>
    <submittedName>
        <fullName evidence="2">Uncharacterized protein</fullName>
    </submittedName>
</protein>
<proteinExistence type="predicted"/>
<evidence type="ECO:0000313" key="2">
    <source>
        <dbReference type="EMBL" id="ABV14932.1"/>
    </source>
</evidence>
<dbReference type="KEGG" id="cko:CKO_03856"/>
<organism evidence="2 3">
    <name type="scientific">Citrobacter koseri (strain ATCC BAA-895 / CDC 4225-83 / SGSC4696)</name>
    <dbReference type="NCBI Taxonomy" id="290338"/>
    <lineage>
        <taxon>Bacteria</taxon>
        <taxon>Pseudomonadati</taxon>
        <taxon>Pseudomonadota</taxon>
        <taxon>Gammaproteobacteria</taxon>
        <taxon>Enterobacterales</taxon>
        <taxon>Enterobacteriaceae</taxon>
        <taxon>Citrobacter</taxon>
    </lineage>
</organism>
<dbReference type="AlphaFoldDB" id="A8AN70"/>
<gene>
    <name evidence="2" type="ordered locus">CKO_03856</name>
</gene>
<evidence type="ECO:0000256" key="1">
    <source>
        <dbReference type="SAM" id="MobiDB-lite"/>
    </source>
</evidence>
<name>A8AN70_CITK8</name>
<dbReference type="EMBL" id="CP000822">
    <property type="protein sequence ID" value="ABV14932.1"/>
    <property type="molecule type" value="Genomic_DNA"/>
</dbReference>
<keyword evidence="3" id="KW-1185">Reference proteome</keyword>
<accession>A8AN70</accession>
<dbReference type="Proteomes" id="UP000008148">
    <property type="component" value="Chromosome"/>
</dbReference>
<dbReference type="HOGENOM" id="CLU_3151006_0_0_6"/>
<reference evidence="2 3" key="1">
    <citation type="submission" date="2007-08" db="EMBL/GenBank/DDBJ databases">
        <authorList>
            <consortium name="The Citrobacter koseri Genome Sequencing Project"/>
            <person name="McClelland M."/>
            <person name="Sanderson E.K."/>
            <person name="Porwollik S."/>
            <person name="Spieth J."/>
            <person name="Clifton W.S."/>
            <person name="Latreille P."/>
            <person name="Courtney L."/>
            <person name="Wang C."/>
            <person name="Pepin K."/>
            <person name="Bhonagiri V."/>
            <person name="Nash W."/>
            <person name="Johnson M."/>
            <person name="Thiruvilangam P."/>
            <person name="Wilson R."/>
        </authorList>
    </citation>
    <scope>NUCLEOTIDE SEQUENCE [LARGE SCALE GENOMIC DNA]</scope>
    <source>
        <strain evidence="3">ATCC BAA-895 / CDC 4225-83 / SGSC4696</strain>
    </source>
</reference>